<dbReference type="RefSeq" id="WP_148931648.1">
    <property type="nucleotide sequence ID" value="NZ_VNHS01000009.1"/>
</dbReference>
<evidence type="ECO:0000256" key="1">
    <source>
        <dbReference type="ARBA" id="ARBA00008645"/>
    </source>
</evidence>
<dbReference type="Proteomes" id="UP000323257">
    <property type="component" value="Unassembled WGS sequence"/>
</dbReference>
<evidence type="ECO:0000259" key="2">
    <source>
        <dbReference type="Pfam" id="PF12697"/>
    </source>
</evidence>
<name>A0A5S5C144_9BACL</name>
<dbReference type="SUPFAM" id="SSF53474">
    <property type="entry name" value="alpha/beta-Hydrolases"/>
    <property type="match status" value="1"/>
</dbReference>
<dbReference type="EMBL" id="VNHS01000009">
    <property type="protein sequence ID" value="TYP72050.1"/>
    <property type="molecule type" value="Genomic_DNA"/>
</dbReference>
<evidence type="ECO:0000313" key="3">
    <source>
        <dbReference type="EMBL" id="TYP72050.1"/>
    </source>
</evidence>
<dbReference type="Pfam" id="PF12697">
    <property type="entry name" value="Abhydrolase_6"/>
    <property type="match status" value="1"/>
</dbReference>
<dbReference type="InterPro" id="IPR000073">
    <property type="entry name" value="AB_hydrolase_1"/>
</dbReference>
<protein>
    <submittedName>
        <fullName evidence="3">Sigma-B regulation protein RsbQ</fullName>
    </submittedName>
</protein>
<proteinExistence type="inferred from homology"/>
<gene>
    <name evidence="3" type="ORF">BCM02_109329</name>
</gene>
<comment type="similarity">
    <text evidence="1">Belongs to the AB hydrolase superfamily.</text>
</comment>
<keyword evidence="4" id="KW-1185">Reference proteome</keyword>
<dbReference type="InterPro" id="IPR029058">
    <property type="entry name" value="AB_hydrolase_fold"/>
</dbReference>
<sequence length="269" mass="30233">MRDGILQRNFVQLFGQGEKTMILAHGFGCDQTMWRYIVPAFTNEYRVVVFDFVGSGRSDWSAYSPERYRDLNGYAQDVLDICACLNIRDAVYVGHSAAAMIGMLASIRQPDYFEKLVLIGPSPRYIDERPDYIGGFDAADIEGLLQLMQDNHQGWAQYLAPLVMSNADRPELARELGESFCAMDPDIAQRFARAVFLADNRADLKHVARPALILQCAQDVIAPLEVGAYVHHRLPNSTLRFMEATGHCPHLSHPDETIGLIQDYLRHGA</sequence>
<feature type="domain" description="AB hydrolase-1" evidence="2">
    <location>
        <begin position="22"/>
        <end position="258"/>
    </location>
</feature>
<dbReference type="Gene3D" id="3.40.50.1820">
    <property type="entry name" value="alpha/beta hydrolase"/>
    <property type="match status" value="1"/>
</dbReference>
<evidence type="ECO:0000313" key="4">
    <source>
        <dbReference type="Proteomes" id="UP000323257"/>
    </source>
</evidence>
<dbReference type="OrthoDB" id="9780932at2"/>
<accession>A0A5S5C144</accession>
<dbReference type="PRINTS" id="PR00111">
    <property type="entry name" value="ABHYDROLASE"/>
</dbReference>
<dbReference type="PANTHER" id="PTHR43039">
    <property type="entry name" value="ESTERASE-RELATED"/>
    <property type="match status" value="1"/>
</dbReference>
<dbReference type="AlphaFoldDB" id="A0A5S5C144"/>
<organism evidence="3 4">
    <name type="scientific">Paenibacillus methanolicus</name>
    <dbReference type="NCBI Taxonomy" id="582686"/>
    <lineage>
        <taxon>Bacteria</taxon>
        <taxon>Bacillati</taxon>
        <taxon>Bacillota</taxon>
        <taxon>Bacilli</taxon>
        <taxon>Bacillales</taxon>
        <taxon>Paenibacillaceae</taxon>
        <taxon>Paenibacillus</taxon>
    </lineage>
</organism>
<comment type="caution">
    <text evidence="3">The sequence shown here is derived from an EMBL/GenBank/DDBJ whole genome shotgun (WGS) entry which is preliminary data.</text>
</comment>
<reference evidence="3 4" key="1">
    <citation type="submission" date="2019-07" db="EMBL/GenBank/DDBJ databases">
        <title>Genomic Encyclopedia of Type Strains, Phase III (KMG-III): the genomes of soil and plant-associated and newly described type strains.</title>
        <authorList>
            <person name="Whitman W."/>
        </authorList>
    </citation>
    <scope>NUCLEOTIDE SEQUENCE [LARGE SCALE GENOMIC DNA]</scope>
    <source>
        <strain evidence="3 4">BL24</strain>
    </source>
</reference>